<organism evidence="2 3">
    <name type="scientific">Paenibacillus vortex V453</name>
    <dbReference type="NCBI Taxonomy" id="715225"/>
    <lineage>
        <taxon>Bacteria</taxon>
        <taxon>Bacillati</taxon>
        <taxon>Bacillota</taxon>
        <taxon>Bacilli</taxon>
        <taxon>Bacillales</taxon>
        <taxon>Paenibacillaceae</taxon>
        <taxon>Paenibacillus</taxon>
    </lineage>
</organism>
<evidence type="ECO:0000256" key="1">
    <source>
        <dbReference type="SAM" id="Phobius"/>
    </source>
</evidence>
<gene>
    <name evidence="2" type="ORF">PVOR_04468</name>
</gene>
<keyword evidence="3" id="KW-1185">Reference proteome</keyword>
<name>A0A2R9T0U1_9BACL</name>
<feature type="transmembrane region" description="Helical" evidence="1">
    <location>
        <begin position="12"/>
        <end position="33"/>
    </location>
</feature>
<evidence type="ECO:0000313" key="2">
    <source>
        <dbReference type="EMBL" id="EFU43207.1"/>
    </source>
</evidence>
<evidence type="ECO:0000313" key="3">
    <source>
        <dbReference type="Proteomes" id="UP000003094"/>
    </source>
</evidence>
<reference evidence="2 3" key="1">
    <citation type="journal article" date="2010" name="BMC Genomics">
        <title>Genome sequence of the pattern forming Paenibacillus vortex bacterium reveals potential for thriving in complex environments.</title>
        <authorList>
            <person name="Sirota-Madi A."/>
            <person name="Olender T."/>
            <person name="Helman Y."/>
            <person name="Ingham C."/>
            <person name="Brainis I."/>
            <person name="Roth D."/>
            <person name="Hagi E."/>
            <person name="Brodsky L."/>
            <person name="Leshkowitz D."/>
            <person name="Galatenko V."/>
            <person name="Nikolaev V."/>
            <person name="Mugasimangalam R.C."/>
            <person name="Bransburg-Zabary S."/>
            <person name="Gutnick D.L."/>
            <person name="Lancet D."/>
            <person name="Ben-Jacob E."/>
        </authorList>
    </citation>
    <scope>NUCLEOTIDE SEQUENCE [LARGE SCALE GENOMIC DNA]</scope>
    <source>
        <strain evidence="2 3">V453</strain>
    </source>
</reference>
<accession>A0A2R9T0U1</accession>
<dbReference type="EMBL" id="ADHJ01000008">
    <property type="protein sequence ID" value="EFU43207.1"/>
    <property type="molecule type" value="Genomic_DNA"/>
</dbReference>
<keyword evidence="1" id="KW-0472">Membrane</keyword>
<keyword evidence="1" id="KW-1133">Transmembrane helix</keyword>
<dbReference type="AlphaFoldDB" id="A0A2R9T0U1"/>
<proteinExistence type="predicted"/>
<keyword evidence="1" id="KW-0812">Transmembrane</keyword>
<sequence length="38" mass="4167">MRMPANPAAAKVLVNGVVVCFIVFIVITSSFIMDIYHV</sequence>
<dbReference type="Proteomes" id="UP000003094">
    <property type="component" value="Unassembled WGS sequence"/>
</dbReference>
<dbReference type="KEGG" id="pvo:PVOR_04468"/>
<protein>
    <submittedName>
        <fullName evidence="2">Uncharacterized protein</fullName>
    </submittedName>
</protein>
<comment type="caution">
    <text evidence="2">The sequence shown here is derived from an EMBL/GenBank/DDBJ whole genome shotgun (WGS) entry which is preliminary data.</text>
</comment>